<feature type="signal peptide" evidence="1">
    <location>
        <begin position="1"/>
        <end position="17"/>
    </location>
</feature>
<feature type="chain" id="PRO_5023013497" evidence="1">
    <location>
        <begin position="18"/>
        <end position="113"/>
    </location>
</feature>
<accession>A0A5C3M9P9</accession>
<gene>
    <name evidence="2" type="ORF">BDQ12DRAFT_679395</name>
</gene>
<organism evidence="2 3">
    <name type="scientific">Crucibulum laeve</name>
    <dbReference type="NCBI Taxonomy" id="68775"/>
    <lineage>
        <taxon>Eukaryota</taxon>
        <taxon>Fungi</taxon>
        <taxon>Dikarya</taxon>
        <taxon>Basidiomycota</taxon>
        <taxon>Agaricomycotina</taxon>
        <taxon>Agaricomycetes</taxon>
        <taxon>Agaricomycetidae</taxon>
        <taxon>Agaricales</taxon>
        <taxon>Agaricineae</taxon>
        <taxon>Nidulariaceae</taxon>
        <taxon>Crucibulum</taxon>
    </lineage>
</organism>
<keyword evidence="1" id="KW-0732">Signal</keyword>
<keyword evidence="3" id="KW-1185">Reference proteome</keyword>
<dbReference type="EMBL" id="ML213595">
    <property type="protein sequence ID" value="TFK41395.1"/>
    <property type="molecule type" value="Genomic_DNA"/>
</dbReference>
<evidence type="ECO:0000313" key="3">
    <source>
        <dbReference type="Proteomes" id="UP000308652"/>
    </source>
</evidence>
<name>A0A5C3M9P9_9AGAR</name>
<evidence type="ECO:0000256" key="1">
    <source>
        <dbReference type="SAM" id="SignalP"/>
    </source>
</evidence>
<proteinExistence type="predicted"/>
<dbReference type="Proteomes" id="UP000308652">
    <property type="component" value="Unassembled WGS sequence"/>
</dbReference>
<reference evidence="2 3" key="1">
    <citation type="journal article" date="2019" name="Nat. Ecol. Evol.">
        <title>Megaphylogeny resolves global patterns of mushroom evolution.</title>
        <authorList>
            <person name="Varga T."/>
            <person name="Krizsan K."/>
            <person name="Foldi C."/>
            <person name="Dima B."/>
            <person name="Sanchez-Garcia M."/>
            <person name="Sanchez-Ramirez S."/>
            <person name="Szollosi G.J."/>
            <person name="Szarkandi J.G."/>
            <person name="Papp V."/>
            <person name="Albert L."/>
            <person name="Andreopoulos W."/>
            <person name="Angelini C."/>
            <person name="Antonin V."/>
            <person name="Barry K.W."/>
            <person name="Bougher N.L."/>
            <person name="Buchanan P."/>
            <person name="Buyck B."/>
            <person name="Bense V."/>
            <person name="Catcheside P."/>
            <person name="Chovatia M."/>
            <person name="Cooper J."/>
            <person name="Damon W."/>
            <person name="Desjardin D."/>
            <person name="Finy P."/>
            <person name="Geml J."/>
            <person name="Haridas S."/>
            <person name="Hughes K."/>
            <person name="Justo A."/>
            <person name="Karasinski D."/>
            <person name="Kautmanova I."/>
            <person name="Kiss B."/>
            <person name="Kocsube S."/>
            <person name="Kotiranta H."/>
            <person name="LaButti K.M."/>
            <person name="Lechner B.E."/>
            <person name="Liimatainen K."/>
            <person name="Lipzen A."/>
            <person name="Lukacs Z."/>
            <person name="Mihaltcheva S."/>
            <person name="Morgado L.N."/>
            <person name="Niskanen T."/>
            <person name="Noordeloos M.E."/>
            <person name="Ohm R.A."/>
            <person name="Ortiz-Santana B."/>
            <person name="Ovrebo C."/>
            <person name="Racz N."/>
            <person name="Riley R."/>
            <person name="Savchenko A."/>
            <person name="Shiryaev A."/>
            <person name="Soop K."/>
            <person name="Spirin V."/>
            <person name="Szebenyi C."/>
            <person name="Tomsovsky M."/>
            <person name="Tulloss R.E."/>
            <person name="Uehling J."/>
            <person name="Grigoriev I.V."/>
            <person name="Vagvolgyi C."/>
            <person name="Papp T."/>
            <person name="Martin F.M."/>
            <person name="Miettinen O."/>
            <person name="Hibbett D.S."/>
            <person name="Nagy L.G."/>
        </authorList>
    </citation>
    <scope>NUCLEOTIDE SEQUENCE [LARGE SCALE GENOMIC DNA]</scope>
    <source>
        <strain evidence="2 3">CBS 166.37</strain>
    </source>
</reference>
<dbReference type="AlphaFoldDB" id="A0A5C3M9P9"/>
<protein>
    <submittedName>
        <fullName evidence="2">Uncharacterized protein</fullName>
    </submittedName>
</protein>
<sequence>MPFKTIVIATATATAVALSMITSPSSPLSARSPIPHDTPSADVATSATILTPSLPFPRVAIDPIVYSSHTHRYSHAAIGHKVEFPSQTLTRDHKSTLYVSWRWLGNLVEFWKD</sequence>
<evidence type="ECO:0000313" key="2">
    <source>
        <dbReference type="EMBL" id="TFK41395.1"/>
    </source>
</evidence>